<keyword evidence="2" id="KW-0433">Leucine-rich repeat</keyword>
<gene>
    <name evidence="6" type="ORF">CEUSTIGMA_g1783.t1</name>
</gene>
<accession>A0A250WU48</accession>
<keyword evidence="7" id="KW-1185">Reference proteome</keyword>
<comment type="caution">
    <text evidence="6">The sequence shown here is derived from an EMBL/GenBank/DDBJ whole genome shotgun (WGS) entry which is preliminary data.</text>
</comment>
<evidence type="ECO:0000256" key="3">
    <source>
        <dbReference type="ARBA" id="ARBA00022737"/>
    </source>
</evidence>
<evidence type="ECO:0000256" key="4">
    <source>
        <dbReference type="ARBA" id="ARBA00023786"/>
    </source>
</evidence>
<dbReference type="Proteomes" id="UP000232323">
    <property type="component" value="Unassembled WGS sequence"/>
</dbReference>
<dbReference type="Pfam" id="PF13855">
    <property type="entry name" value="LRR_8"/>
    <property type="match status" value="1"/>
</dbReference>
<dbReference type="Gene3D" id="3.10.20.90">
    <property type="entry name" value="Phosphatidylinositol 3-kinase Catalytic Subunit, Chain A, domain 1"/>
    <property type="match status" value="1"/>
</dbReference>
<reference evidence="6 7" key="1">
    <citation type="submission" date="2017-08" db="EMBL/GenBank/DDBJ databases">
        <title>Acidophilic green algal genome provides insights into adaptation to an acidic environment.</title>
        <authorList>
            <person name="Hirooka S."/>
            <person name="Hirose Y."/>
            <person name="Kanesaki Y."/>
            <person name="Higuchi S."/>
            <person name="Fujiwara T."/>
            <person name="Onuma R."/>
            <person name="Era A."/>
            <person name="Ohbayashi R."/>
            <person name="Uzuka A."/>
            <person name="Nozaki H."/>
            <person name="Yoshikawa H."/>
            <person name="Miyagishima S.Y."/>
        </authorList>
    </citation>
    <scope>NUCLEOTIDE SEQUENCE [LARGE SCALE GENOMIC DNA]</scope>
    <source>
        <strain evidence="6 7">NIES-2499</strain>
    </source>
</reference>
<dbReference type="PANTHER" id="PTHR48051">
    <property type="match status" value="1"/>
</dbReference>
<dbReference type="InterPro" id="IPR000626">
    <property type="entry name" value="Ubiquitin-like_dom"/>
</dbReference>
<sequence>MLKIFVKHGSSNRELELSSDSKVSAVQATLESCTGVFVRHQKLIFKGKVLDPSHNLHVALGKPEIGGPPSKIMLLVSQASSAAPNMTQGQQAMADAKRAKQEEAAKRIASALTTGKSSVTGGNMNNNSNIHKPSASAAMSSIKHPSLSQLSERAPAWLKTGIIGLRAMGLLDLHDQVFCCQDSVNDETDRSKAPVQLPPPSSSVVHQPSIDALKTQHKNPESILTPTDMKILAQVARAADLSHNQLGSLPSTLSSLTGLTSLKVDHNRITDVGMPWKAMSASMHSLAVLNLDHNQLREIPDIMTEGMPNLQLLSVCGNGLLSLPSSLGRLKQLECLLLDDNALKAVPESIGQCTRLMELSACRNQISSLPASMKLLSKMQALRMMSNCIHSLPDGLLSQCESLATLQLEDNPLTLDALRATPGFSAYDERRRIKCDKQLEGSVMLDVKRSFSEGADKQLHQHWHVDKKF</sequence>
<dbReference type="InterPro" id="IPR032675">
    <property type="entry name" value="LRR_dom_sf"/>
</dbReference>
<dbReference type="PROSITE" id="PS51450">
    <property type="entry name" value="LRR"/>
    <property type="match status" value="1"/>
</dbReference>
<dbReference type="SUPFAM" id="SSF54236">
    <property type="entry name" value="Ubiquitin-like"/>
    <property type="match status" value="1"/>
</dbReference>
<evidence type="ECO:0000313" key="6">
    <source>
        <dbReference type="EMBL" id="GAX74334.1"/>
    </source>
</evidence>
<dbReference type="Gene3D" id="3.80.10.10">
    <property type="entry name" value="Ribonuclease Inhibitor"/>
    <property type="match status" value="2"/>
</dbReference>
<evidence type="ECO:0000256" key="1">
    <source>
        <dbReference type="ARBA" id="ARBA00004430"/>
    </source>
</evidence>
<evidence type="ECO:0000256" key="2">
    <source>
        <dbReference type="ARBA" id="ARBA00022614"/>
    </source>
</evidence>
<dbReference type="STRING" id="1157962.A0A250WU48"/>
<keyword evidence="3" id="KW-0677">Repeat</keyword>
<dbReference type="SMART" id="SM00369">
    <property type="entry name" value="LRR_TYP"/>
    <property type="match status" value="5"/>
</dbReference>
<feature type="domain" description="Ubiquitin-like" evidence="5">
    <location>
        <begin position="2"/>
        <end position="56"/>
    </location>
</feature>
<dbReference type="InterPro" id="IPR050216">
    <property type="entry name" value="LRR_domain-containing"/>
</dbReference>
<dbReference type="PROSITE" id="PS50053">
    <property type="entry name" value="UBIQUITIN_2"/>
    <property type="match status" value="1"/>
</dbReference>
<dbReference type="InterPro" id="IPR003591">
    <property type="entry name" value="Leu-rich_rpt_typical-subtyp"/>
</dbReference>
<dbReference type="PANTHER" id="PTHR48051:SF54">
    <property type="entry name" value="LEUCINE-RICH REPEAT-CONTAINING PROTEIN"/>
    <property type="match status" value="1"/>
</dbReference>
<evidence type="ECO:0000259" key="5">
    <source>
        <dbReference type="PROSITE" id="PS50053"/>
    </source>
</evidence>
<dbReference type="InterPro" id="IPR001611">
    <property type="entry name" value="Leu-rich_rpt"/>
</dbReference>
<dbReference type="InterPro" id="IPR029071">
    <property type="entry name" value="Ubiquitin-like_domsf"/>
</dbReference>
<comment type="similarity">
    <text evidence="4">Belongs to the SHOC2 family.</text>
</comment>
<dbReference type="OrthoDB" id="2187496at2759"/>
<dbReference type="GO" id="GO:0005930">
    <property type="term" value="C:axoneme"/>
    <property type="evidence" value="ECO:0007669"/>
    <property type="project" value="UniProtKB-SubCell"/>
</dbReference>
<proteinExistence type="inferred from homology"/>
<evidence type="ECO:0000313" key="7">
    <source>
        <dbReference type="Proteomes" id="UP000232323"/>
    </source>
</evidence>
<organism evidence="6 7">
    <name type="scientific">Chlamydomonas eustigma</name>
    <dbReference type="NCBI Taxonomy" id="1157962"/>
    <lineage>
        <taxon>Eukaryota</taxon>
        <taxon>Viridiplantae</taxon>
        <taxon>Chlorophyta</taxon>
        <taxon>core chlorophytes</taxon>
        <taxon>Chlorophyceae</taxon>
        <taxon>CS clade</taxon>
        <taxon>Chlamydomonadales</taxon>
        <taxon>Chlamydomonadaceae</taxon>
        <taxon>Chlamydomonas</taxon>
    </lineage>
</organism>
<comment type="subcellular location">
    <subcellularLocation>
        <location evidence="1">Cytoplasm</location>
        <location evidence="1">Cytoskeleton</location>
        <location evidence="1">Cilium axoneme</location>
    </subcellularLocation>
</comment>
<dbReference type="EMBL" id="BEGY01000007">
    <property type="protein sequence ID" value="GAX74334.1"/>
    <property type="molecule type" value="Genomic_DNA"/>
</dbReference>
<name>A0A250WU48_9CHLO</name>
<protein>
    <recommendedName>
        <fullName evidence="5">Ubiquitin-like domain-containing protein</fullName>
    </recommendedName>
</protein>
<dbReference type="Pfam" id="PF00240">
    <property type="entry name" value="ubiquitin"/>
    <property type="match status" value="1"/>
</dbReference>
<dbReference type="AlphaFoldDB" id="A0A250WU48"/>
<dbReference type="SUPFAM" id="SSF52058">
    <property type="entry name" value="L domain-like"/>
    <property type="match status" value="1"/>
</dbReference>